<accession>A0A226MEU5</accession>
<keyword evidence="27" id="KW-1185">Reference proteome</keyword>
<evidence type="ECO:0000256" key="14">
    <source>
        <dbReference type="ARBA" id="ARBA00023054"/>
    </source>
</evidence>
<dbReference type="PROSITE" id="PS51253">
    <property type="entry name" value="HTH_CENPB"/>
    <property type="match status" value="1"/>
</dbReference>
<dbReference type="GO" id="GO:0000981">
    <property type="term" value="F:DNA-binding transcription factor activity, RNA polymerase II-specific"/>
    <property type="evidence" value="ECO:0007669"/>
    <property type="project" value="TreeGrafter"/>
</dbReference>
<organism evidence="26 27">
    <name type="scientific">Callipepla squamata</name>
    <name type="common">Scaled quail</name>
    <dbReference type="NCBI Taxonomy" id="9009"/>
    <lineage>
        <taxon>Eukaryota</taxon>
        <taxon>Metazoa</taxon>
        <taxon>Chordata</taxon>
        <taxon>Craniata</taxon>
        <taxon>Vertebrata</taxon>
        <taxon>Euteleostomi</taxon>
        <taxon>Archelosauria</taxon>
        <taxon>Archosauria</taxon>
        <taxon>Dinosauria</taxon>
        <taxon>Saurischia</taxon>
        <taxon>Theropoda</taxon>
        <taxon>Coelurosauria</taxon>
        <taxon>Aves</taxon>
        <taxon>Neognathae</taxon>
        <taxon>Galloanserae</taxon>
        <taxon>Galliformes</taxon>
        <taxon>Odontophoridae</taxon>
        <taxon>Callipepla</taxon>
    </lineage>
</organism>
<dbReference type="SUPFAM" id="SSF46689">
    <property type="entry name" value="Homeodomain-like"/>
    <property type="match status" value="1"/>
</dbReference>
<protein>
    <recommendedName>
        <fullName evidence="21">Pogo transposable element with ZNF domain</fullName>
    </recommendedName>
</protein>
<feature type="compositionally biased region" description="Low complexity" evidence="23">
    <location>
        <begin position="316"/>
        <end position="332"/>
    </location>
</feature>
<evidence type="ECO:0000256" key="10">
    <source>
        <dbReference type="ARBA" id="ARBA00022763"/>
    </source>
</evidence>
<keyword evidence="16" id="KW-0233">DNA recombination</keyword>
<gene>
    <name evidence="26" type="ORF">ASZ78_000037</name>
</gene>
<feature type="domain" description="C2H2-type" evidence="24">
    <location>
        <begin position="463"/>
        <end position="490"/>
    </location>
</feature>
<keyword evidence="5" id="KW-1017">Isopeptide bond</keyword>
<keyword evidence="18" id="KW-0539">Nucleus</keyword>
<feature type="compositionally biased region" description="Acidic residues" evidence="23">
    <location>
        <begin position="1306"/>
        <end position="1319"/>
    </location>
</feature>
<feature type="compositionally biased region" description="Acidic residues" evidence="23">
    <location>
        <begin position="1340"/>
        <end position="1349"/>
    </location>
</feature>
<evidence type="ECO:0000256" key="17">
    <source>
        <dbReference type="ARBA" id="ARBA00023204"/>
    </source>
</evidence>
<evidence type="ECO:0000256" key="22">
    <source>
        <dbReference type="PROSITE-ProRule" id="PRU00042"/>
    </source>
</evidence>
<evidence type="ECO:0000256" key="4">
    <source>
        <dbReference type="ARBA" id="ARBA00022490"/>
    </source>
</evidence>
<feature type="domain" description="C2H2-type" evidence="24">
    <location>
        <begin position="499"/>
        <end position="527"/>
    </location>
</feature>
<keyword evidence="11 22" id="KW-0863">Zinc-finger</keyword>
<feature type="compositionally biased region" description="Polar residues" evidence="23">
    <location>
        <begin position="383"/>
        <end position="405"/>
    </location>
</feature>
<keyword evidence="12" id="KW-0862">Zinc</keyword>
<dbReference type="Pfam" id="PF03221">
    <property type="entry name" value="HTH_Tnp_Tc5"/>
    <property type="match status" value="1"/>
</dbReference>
<keyword evidence="10" id="KW-0227">DNA damage</keyword>
<evidence type="ECO:0000313" key="27">
    <source>
        <dbReference type="Proteomes" id="UP000198323"/>
    </source>
</evidence>
<dbReference type="Gene3D" id="1.10.10.60">
    <property type="entry name" value="Homeodomain-like"/>
    <property type="match status" value="1"/>
</dbReference>
<dbReference type="Proteomes" id="UP000198323">
    <property type="component" value="Unassembled WGS sequence"/>
</dbReference>
<dbReference type="InterPro" id="IPR009057">
    <property type="entry name" value="Homeodomain-like_sf"/>
</dbReference>
<keyword evidence="7" id="KW-0132">Cell division</keyword>
<evidence type="ECO:0000256" key="18">
    <source>
        <dbReference type="ARBA" id="ARBA00023242"/>
    </source>
</evidence>
<evidence type="ECO:0000256" key="21">
    <source>
        <dbReference type="ARBA" id="ARBA00068245"/>
    </source>
</evidence>
<evidence type="ECO:0000256" key="1">
    <source>
        <dbReference type="ARBA" id="ARBA00004286"/>
    </source>
</evidence>
<evidence type="ECO:0000256" key="8">
    <source>
        <dbReference type="ARBA" id="ARBA00022723"/>
    </source>
</evidence>
<evidence type="ECO:0000256" key="6">
    <source>
        <dbReference type="ARBA" id="ARBA00022553"/>
    </source>
</evidence>
<dbReference type="SMART" id="SM00674">
    <property type="entry name" value="CENPB"/>
    <property type="match status" value="1"/>
</dbReference>
<dbReference type="PROSITE" id="PS00028">
    <property type="entry name" value="ZINC_FINGER_C2H2_1"/>
    <property type="match status" value="5"/>
</dbReference>
<dbReference type="FunFam" id="3.30.160.60:FF:000405">
    <property type="entry name" value="pogo transposable element with ZNF domain isoform X1"/>
    <property type="match status" value="1"/>
</dbReference>
<evidence type="ECO:0000259" key="24">
    <source>
        <dbReference type="PROSITE" id="PS50157"/>
    </source>
</evidence>
<evidence type="ECO:0000256" key="12">
    <source>
        <dbReference type="ARBA" id="ARBA00022833"/>
    </source>
</evidence>
<dbReference type="GO" id="GO:0005737">
    <property type="term" value="C:cytoplasm"/>
    <property type="evidence" value="ECO:0007669"/>
    <property type="project" value="UniProtKB-SubCell"/>
</dbReference>
<dbReference type="PROSITE" id="PS50157">
    <property type="entry name" value="ZINC_FINGER_C2H2_2"/>
    <property type="match status" value="2"/>
</dbReference>
<dbReference type="STRING" id="9009.A0A226MEU5"/>
<keyword evidence="3" id="KW-0158">Chromosome</keyword>
<sequence>MADTDLFMECEEEELEPWQKISDVIEDSVVEDYNSVDKTATAGNPLVQQGGQPLILTQNPTSGLGTMVTQPVLRPVQIMQNANHVTNSPVTSQPIFITTQGFPVRNVRPVQNTMNQVGIVLNVQQGQTVRPITLVPAPGTQFVKPAVGVPQVFSQVAQVRPGTTMPVRPTTNTFTTVIPATLTIRSTVPQSQSQQQSKSTPSTSTTPTATQPTALGQLTVQQPGQSSQATNPKLGKTCHGEARGLECVTLSCSSVILPLAVSIASFVTVKRPGVTGENSNEVAKLVNTLNTVPSLGQSPGPMVVSNSSPVHGSQRSSVSESSSSSSSKVSSSPIPTFDLQDGGRKVCPRCDAQFRVTEALRGHMCYCCPEMVEFLKKRKSLDSEPNIQSAKPPSPEKTTAVASPPSSTPIPALSPPAKAPEPSEGMVDSSQSKLIMLVDDFYYGRDGGKVSQLLNFPKVPTSFRCPHCTKRLKNNIRFMNHMKHHVELDQQNGEVDVHTICQHCYRQFSTPFQLQCHLENVHSPYESTTKCKICEWAFESEPMFLQHMKDTHKPGEMPYVCQVCQYRSSLYSEVDSHFRMIHEDTRHLLCPYCLKVFKNGNAFQQHFMRHQKKSVYHCNKCRLQFLFAKDKIEHKLQHHKTFRKPKQLEGLKPGTKVTIRASRGQPRTVPISSNDMGQGAGQDTAPLSSADPQPIFLYPPVQRSVQKRAVKKMSVLGRQTCLECSFEIPDFPNHFPTYVHCSLCRYSTCCSRAYANHMINNHVPRKSPKYLALFKNYTACGVKLCCSSCLFASSEGDVMAKHLVFNPSHEFSNIIFRGPSWISHSRHIQPQDRSTKNTCPAYSPSKAATVKTKSALPAKDDLEPEVALGAHTRPLLGQEEECLNIDAQEEEQPMKEPEPASRKEQLSVKKLRVVLFALCCSTEQAAEHFRNPQRRIKRWLRRFQAFQEENLASLSEGKYLSLEAEEKLAEWVLTQREQQLPVNEETLFQKATKLGRSLEGGFKISYEWAVRFMLRHNLSVHTRRAVAHPLPKEVEDNAGCFIEFVQRQIHTQDLPLSMIAAIDEISLFLDVEVLSSDDKKENALQTVGTGEPWCDVVLTILADGSVLPTLVFYRGRVQQPANVPESIMLEAKENGYSDDEVMELWASRVWQKHTECQNSKGMLVLDCHRTHLSEEVLSLLSASSTLPAVVPAGCSSKIQPLDVCIKRTVKNFLHKKWKEQAKEMADSTCDSDILLQLVLCWLAEVLEVISDSPELVQQSFLVASVLPGPDGTANSATRNADMQEELIAALEEQLKLGEERQPQEAAEGEDQPQDEECADPEVLHQLFEGESETESFYGFEDADLDLMEI</sequence>
<feature type="region of interest" description="Disordered" evidence="23">
    <location>
        <begin position="662"/>
        <end position="685"/>
    </location>
</feature>
<comment type="subcellular location">
    <subcellularLocation>
        <location evidence="1">Chromosome</location>
    </subcellularLocation>
    <subcellularLocation>
        <location evidence="2">Cytoplasm</location>
    </subcellularLocation>
</comment>
<dbReference type="PANTHER" id="PTHR24388:SF45">
    <property type="entry name" value="POGO TRANSPOSABLE ELEMENT DERIVED WITH ZNF DOMAIN"/>
    <property type="match status" value="1"/>
</dbReference>
<dbReference type="EMBL" id="MCFN01001066">
    <property type="protein sequence ID" value="OXB53791.1"/>
    <property type="molecule type" value="Genomic_DNA"/>
</dbReference>
<dbReference type="PANTHER" id="PTHR24388">
    <property type="entry name" value="ZINC FINGER PROTEIN"/>
    <property type="match status" value="1"/>
</dbReference>
<dbReference type="GO" id="GO:0051301">
    <property type="term" value="P:cell division"/>
    <property type="evidence" value="ECO:0007669"/>
    <property type="project" value="UniProtKB-KW"/>
</dbReference>
<keyword evidence="8" id="KW-0479">Metal-binding</keyword>
<evidence type="ECO:0000256" key="11">
    <source>
        <dbReference type="ARBA" id="ARBA00022771"/>
    </source>
</evidence>
<evidence type="ECO:0000256" key="5">
    <source>
        <dbReference type="ARBA" id="ARBA00022499"/>
    </source>
</evidence>
<keyword evidence="15" id="KW-0238">DNA-binding</keyword>
<dbReference type="Gene3D" id="3.30.160.60">
    <property type="entry name" value="Classic Zinc Finger"/>
    <property type="match status" value="2"/>
</dbReference>
<feature type="compositionally biased region" description="Polar residues" evidence="23">
    <location>
        <begin position="304"/>
        <end position="315"/>
    </location>
</feature>
<dbReference type="InterPro" id="IPR004875">
    <property type="entry name" value="DDE_SF_endonuclease_dom"/>
</dbReference>
<dbReference type="InterPro" id="IPR013087">
    <property type="entry name" value="Znf_C2H2_type"/>
</dbReference>
<dbReference type="InterPro" id="IPR006600">
    <property type="entry name" value="HTH_CenpB_DNA-bd_dom"/>
</dbReference>
<feature type="compositionally biased region" description="Pro residues" evidence="23">
    <location>
        <begin position="406"/>
        <end position="419"/>
    </location>
</feature>
<feature type="region of interest" description="Disordered" evidence="23">
    <location>
        <begin position="186"/>
        <end position="211"/>
    </location>
</feature>
<comment type="caution">
    <text evidence="26">The sequence shown here is derived from an EMBL/GenBank/DDBJ whole genome shotgun (WGS) entry which is preliminary data.</text>
</comment>
<dbReference type="GO" id="GO:0006281">
    <property type="term" value="P:DNA repair"/>
    <property type="evidence" value="ECO:0007669"/>
    <property type="project" value="UniProtKB-KW"/>
</dbReference>
<evidence type="ECO:0000256" key="20">
    <source>
        <dbReference type="ARBA" id="ARBA00056049"/>
    </source>
</evidence>
<reference evidence="26 27" key="1">
    <citation type="submission" date="2016-07" db="EMBL/GenBank/DDBJ databases">
        <title>Disparate Historic Effective Population Sizes Predicted by Modern Levels of Genome Diversity for the Scaled Quail (Callipepla squamata) and the Northern Bobwhite (Colinus virginianus): Inferences from First and Second Generation Draft Genome Assemblies for Sympatric New World Quail.</title>
        <authorList>
            <person name="Oldeschulte D.L."/>
            <person name="Halley Y.A."/>
            <person name="Bhattarai E.K."/>
            <person name="Brashear W.A."/>
            <person name="Hill J."/>
            <person name="Metz R.P."/>
            <person name="Johnson C.D."/>
            <person name="Rollins D."/>
            <person name="Peterson M.J."/>
            <person name="Bickhart D.M."/>
            <person name="Decker J.E."/>
            <person name="Seabury C.M."/>
        </authorList>
    </citation>
    <scope>NUCLEOTIDE SEQUENCE [LARGE SCALE GENOMIC DNA]</scope>
    <source>
        <strain evidence="26 27">Texas</strain>
        <tissue evidence="26">Leg muscle</tissue>
    </source>
</reference>
<evidence type="ECO:0000256" key="16">
    <source>
        <dbReference type="ARBA" id="ARBA00023172"/>
    </source>
</evidence>
<evidence type="ECO:0000256" key="7">
    <source>
        <dbReference type="ARBA" id="ARBA00022618"/>
    </source>
</evidence>
<keyword evidence="4" id="KW-0963">Cytoplasm</keyword>
<feature type="region of interest" description="Disordered" evidence="23">
    <location>
        <begin position="1299"/>
        <end position="1349"/>
    </location>
</feature>
<dbReference type="SMART" id="SM00355">
    <property type="entry name" value="ZnF_C2H2"/>
    <property type="match status" value="8"/>
</dbReference>
<evidence type="ECO:0000256" key="15">
    <source>
        <dbReference type="ARBA" id="ARBA00023125"/>
    </source>
</evidence>
<dbReference type="InterPro" id="IPR050527">
    <property type="entry name" value="Snail/Krueppel_Znf"/>
</dbReference>
<keyword evidence="14" id="KW-0175">Coiled coil</keyword>
<evidence type="ECO:0000259" key="25">
    <source>
        <dbReference type="PROSITE" id="PS51253"/>
    </source>
</evidence>
<proteinExistence type="predicted"/>
<feature type="region of interest" description="Disordered" evidence="23">
    <location>
        <begin position="383"/>
        <end position="428"/>
    </location>
</feature>
<evidence type="ECO:0000256" key="9">
    <source>
        <dbReference type="ARBA" id="ARBA00022737"/>
    </source>
</evidence>
<dbReference type="InterPro" id="IPR036236">
    <property type="entry name" value="Znf_C2H2_sf"/>
</dbReference>
<dbReference type="GO" id="GO:0008270">
    <property type="term" value="F:zinc ion binding"/>
    <property type="evidence" value="ECO:0007669"/>
    <property type="project" value="UniProtKB-KW"/>
</dbReference>
<dbReference type="InterPro" id="IPR057618">
    <property type="entry name" value="Znf_POGZ/Z280C-D-like"/>
</dbReference>
<name>A0A226MEU5_CALSU</name>
<keyword evidence="17" id="KW-0234">DNA repair</keyword>
<evidence type="ECO:0000256" key="3">
    <source>
        <dbReference type="ARBA" id="ARBA00022454"/>
    </source>
</evidence>
<evidence type="ECO:0000256" key="19">
    <source>
        <dbReference type="ARBA" id="ARBA00023306"/>
    </source>
</evidence>
<evidence type="ECO:0000256" key="2">
    <source>
        <dbReference type="ARBA" id="ARBA00004496"/>
    </source>
</evidence>
<dbReference type="InterPro" id="IPR059074">
    <property type="entry name" value="zf-C2H2_Z280C_D"/>
</dbReference>
<evidence type="ECO:0000313" key="26">
    <source>
        <dbReference type="EMBL" id="OXB53791.1"/>
    </source>
</evidence>
<comment type="function">
    <text evidence="20">Plays a role in mitotic cell cycle progression and is involved in kinetochore assembly and mitotic sister chromatid cohesion. Probably through its association with CBX5 plays a role in mitotic chromosome segregation by regulating aurora kinase B/AURKB activation and AURKB and CBX5 dissociation from chromosome arms. Promotes the repair of DNA double-strand breaks through the homologous recombination pathway.</text>
</comment>
<dbReference type="OrthoDB" id="5876240at2759"/>
<dbReference type="GO" id="GO:0006310">
    <property type="term" value="P:DNA recombination"/>
    <property type="evidence" value="ECO:0007669"/>
    <property type="project" value="UniProtKB-KW"/>
</dbReference>
<evidence type="ECO:0000256" key="13">
    <source>
        <dbReference type="ARBA" id="ARBA00022843"/>
    </source>
</evidence>
<keyword evidence="13" id="KW-0832">Ubl conjugation</keyword>
<feature type="domain" description="HTH CENPB-type" evidence="25">
    <location>
        <begin position="952"/>
        <end position="1022"/>
    </location>
</feature>
<dbReference type="Pfam" id="PF25429">
    <property type="entry name" value="zf-POGZ"/>
    <property type="match status" value="1"/>
</dbReference>
<keyword evidence="6" id="KW-0597">Phosphoprotein</keyword>
<feature type="region of interest" description="Disordered" evidence="23">
    <location>
        <begin position="293"/>
        <end position="342"/>
    </location>
</feature>
<dbReference type="SUPFAM" id="SSF57667">
    <property type="entry name" value="beta-beta-alpha zinc fingers"/>
    <property type="match status" value="1"/>
</dbReference>
<evidence type="ECO:0000256" key="23">
    <source>
        <dbReference type="SAM" id="MobiDB-lite"/>
    </source>
</evidence>
<dbReference type="GO" id="GO:0005694">
    <property type="term" value="C:chromosome"/>
    <property type="evidence" value="ECO:0007669"/>
    <property type="project" value="UniProtKB-SubCell"/>
</dbReference>
<dbReference type="Pfam" id="PF25414">
    <property type="entry name" value="zf-C2H2_Z280C_D"/>
    <property type="match status" value="1"/>
</dbReference>
<dbReference type="GO" id="GO:0000978">
    <property type="term" value="F:RNA polymerase II cis-regulatory region sequence-specific DNA binding"/>
    <property type="evidence" value="ECO:0007669"/>
    <property type="project" value="TreeGrafter"/>
</dbReference>
<keyword evidence="9" id="KW-0677">Repeat</keyword>
<dbReference type="Pfam" id="PF03184">
    <property type="entry name" value="DDE_1"/>
    <property type="match status" value="1"/>
</dbReference>
<keyword evidence="19" id="KW-0131">Cell cycle</keyword>